<evidence type="ECO:0000313" key="2">
    <source>
        <dbReference type="Proteomes" id="UP000503264"/>
    </source>
</evidence>
<proteinExistence type="predicted"/>
<dbReference type="InterPro" id="IPR011990">
    <property type="entry name" value="TPR-like_helical_dom_sf"/>
</dbReference>
<organism evidence="1 2">
    <name type="scientific">Campylobacter mucosalis CCUG 21559</name>
    <dbReference type="NCBI Taxonomy" id="1032067"/>
    <lineage>
        <taxon>Bacteria</taxon>
        <taxon>Pseudomonadati</taxon>
        <taxon>Campylobacterota</taxon>
        <taxon>Epsilonproteobacteria</taxon>
        <taxon>Campylobacterales</taxon>
        <taxon>Campylobacteraceae</taxon>
        <taxon>Campylobacter</taxon>
    </lineage>
</organism>
<dbReference type="AlphaFoldDB" id="A0A6G5QHL6"/>
<gene>
    <name evidence="1" type="ORF">CMUC_1350</name>
</gene>
<dbReference type="Gene3D" id="1.25.40.10">
    <property type="entry name" value="Tetratricopeptide repeat domain"/>
    <property type="match status" value="1"/>
</dbReference>
<dbReference type="SUPFAM" id="SSF81901">
    <property type="entry name" value="HCP-like"/>
    <property type="match status" value="1"/>
</dbReference>
<name>A0A6G5QHL6_9BACT</name>
<dbReference type="EMBL" id="CP012542">
    <property type="protein sequence ID" value="QCD45114.1"/>
    <property type="molecule type" value="Genomic_DNA"/>
</dbReference>
<evidence type="ECO:0000313" key="1">
    <source>
        <dbReference type="EMBL" id="QCD45114.1"/>
    </source>
</evidence>
<dbReference type="RefSeq" id="WP_171993957.1">
    <property type="nucleotide sequence ID" value="NZ_CP012542.1"/>
</dbReference>
<reference evidence="1 2" key="1">
    <citation type="submission" date="2016-07" db="EMBL/GenBank/DDBJ databases">
        <title>Comparative genomics of the Campylobacter concisus group.</title>
        <authorList>
            <person name="Miller W.G."/>
            <person name="Yee E."/>
            <person name="Chapman M.H."/>
            <person name="Huynh S."/>
            <person name="Bono J.L."/>
            <person name="On S.L.W."/>
            <person name="StLeger J."/>
            <person name="Foster G."/>
            <person name="Parker C.T."/>
        </authorList>
    </citation>
    <scope>NUCLEOTIDE SEQUENCE [LARGE SCALE GENOMIC DNA]</scope>
    <source>
        <strain evidence="1 2">CCUG 21559</strain>
    </source>
</reference>
<sequence>MRKFLFFAIFVSAFGFDIDDLDKGMDALRKEDYKTAFEIFHIGCEADDALACEELGMMYVNNEVPSELDAREQKAKIGLEYFLKSCEKLEYMNACDDIVSLKGEFMPLFGAEIFNRASKKYDELLTEFKSDTNTSE</sequence>
<accession>A0A6G5QHL6</accession>
<protein>
    <recommendedName>
        <fullName evidence="3">Beta-lactamase</fullName>
    </recommendedName>
</protein>
<evidence type="ECO:0008006" key="3">
    <source>
        <dbReference type="Google" id="ProtNLM"/>
    </source>
</evidence>
<dbReference type="Proteomes" id="UP000503264">
    <property type="component" value="Chromosome"/>
</dbReference>
<keyword evidence="2" id="KW-1185">Reference proteome</keyword>